<dbReference type="GO" id="GO:0050660">
    <property type="term" value="F:flavin adenine dinucleotide binding"/>
    <property type="evidence" value="ECO:0007669"/>
    <property type="project" value="InterPro"/>
</dbReference>
<evidence type="ECO:0000259" key="4">
    <source>
        <dbReference type="Pfam" id="PF02913"/>
    </source>
</evidence>
<dbReference type="InterPro" id="IPR016171">
    <property type="entry name" value="Vanillyl_alc_oxidase_C-sub2"/>
</dbReference>
<sequence>SGDIGVYVQPVERARSFYCVFDLHCDPTNDDDIQRVKALFDEASETLVNMGAFFDRPYGLWAQMMYQRDAAYAEYLRKIKAQLDPNNIMNPGKLCF</sequence>
<evidence type="ECO:0000256" key="3">
    <source>
        <dbReference type="ARBA" id="ARBA00022827"/>
    </source>
</evidence>
<reference evidence="5" key="1">
    <citation type="journal article" date="2014" name="Front. Microbiol.">
        <title>High frequency of phylogenetically diverse reductive dehalogenase-homologous genes in deep subseafloor sedimentary metagenomes.</title>
        <authorList>
            <person name="Kawai M."/>
            <person name="Futagami T."/>
            <person name="Toyoda A."/>
            <person name="Takaki Y."/>
            <person name="Nishi S."/>
            <person name="Hori S."/>
            <person name="Arai W."/>
            <person name="Tsubouchi T."/>
            <person name="Morono Y."/>
            <person name="Uchiyama I."/>
            <person name="Ito T."/>
            <person name="Fujiyama A."/>
            <person name="Inagaki F."/>
            <person name="Takami H."/>
        </authorList>
    </citation>
    <scope>NUCLEOTIDE SEQUENCE</scope>
    <source>
        <strain evidence="5">Expedition CK06-06</strain>
    </source>
</reference>
<evidence type="ECO:0000256" key="2">
    <source>
        <dbReference type="ARBA" id="ARBA00022630"/>
    </source>
</evidence>
<protein>
    <recommendedName>
        <fullName evidence="4">FAD-binding oxidoreductase/transferase type 4 C-terminal domain-containing protein</fullName>
    </recommendedName>
</protein>
<dbReference type="EMBL" id="BARU01038512">
    <property type="protein sequence ID" value="GAH85459.1"/>
    <property type="molecule type" value="Genomic_DNA"/>
</dbReference>
<dbReference type="Pfam" id="PF02913">
    <property type="entry name" value="FAD-oxidase_C"/>
    <property type="match status" value="1"/>
</dbReference>
<feature type="non-terminal residue" evidence="5">
    <location>
        <position position="1"/>
    </location>
</feature>
<dbReference type="Gene3D" id="1.10.45.10">
    <property type="entry name" value="Vanillyl-alcohol Oxidase, Chain A, domain 4"/>
    <property type="match status" value="1"/>
</dbReference>
<dbReference type="AlphaFoldDB" id="X1K5F2"/>
<dbReference type="FunFam" id="1.10.45.10:FF:000001">
    <property type="entry name" value="D-lactate dehydrogenase mitochondrial"/>
    <property type="match status" value="1"/>
</dbReference>
<keyword evidence="3" id="KW-0274">FAD</keyword>
<feature type="domain" description="FAD-binding oxidoreductase/transferase type 4 C-terminal" evidence="4">
    <location>
        <begin position="24"/>
        <end position="94"/>
    </location>
</feature>
<dbReference type="GO" id="GO:0003824">
    <property type="term" value="F:catalytic activity"/>
    <property type="evidence" value="ECO:0007669"/>
    <property type="project" value="InterPro"/>
</dbReference>
<evidence type="ECO:0000313" key="5">
    <source>
        <dbReference type="EMBL" id="GAH85459.1"/>
    </source>
</evidence>
<accession>X1K5F2</accession>
<comment type="caution">
    <text evidence="5">The sequence shown here is derived from an EMBL/GenBank/DDBJ whole genome shotgun (WGS) entry which is preliminary data.</text>
</comment>
<keyword evidence="2" id="KW-0285">Flavoprotein</keyword>
<evidence type="ECO:0000256" key="1">
    <source>
        <dbReference type="ARBA" id="ARBA00001974"/>
    </source>
</evidence>
<dbReference type="InterPro" id="IPR004113">
    <property type="entry name" value="FAD-bd_oxidored_4_C"/>
</dbReference>
<name>X1K5F2_9ZZZZ</name>
<proteinExistence type="predicted"/>
<gene>
    <name evidence="5" type="ORF">S03H2_59848</name>
</gene>
<dbReference type="SUPFAM" id="SSF55103">
    <property type="entry name" value="FAD-linked oxidases, C-terminal domain"/>
    <property type="match status" value="1"/>
</dbReference>
<dbReference type="InterPro" id="IPR016164">
    <property type="entry name" value="FAD-linked_Oxase-like_C"/>
</dbReference>
<comment type="cofactor">
    <cofactor evidence="1">
        <name>FAD</name>
        <dbReference type="ChEBI" id="CHEBI:57692"/>
    </cofactor>
</comment>
<organism evidence="5">
    <name type="scientific">marine sediment metagenome</name>
    <dbReference type="NCBI Taxonomy" id="412755"/>
    <lineage>
        <taxon>unclassified sequences</taxon>
        <taxon>metagenomes</taxon>
        <taxon>ecological metagenomes</taxon>
    </lineage>
</organism>